<evidence type="ECO:0000256" key="1">
    <source>
        <dbReference type="SAM" id="Phobius"/>
    </source>
</evidence>
<evidence type="ECO:0000313" key="3">
    <source>
        <dbReference type="Proteomes" id="UP001172054"/>
    </source>
</evidence>
<feature type="transmembrane region" description="Helical" evidence="1">
    <location>
        <begin position="20"/>
        <end position="39"/>
    </location>
</feature>
<protein>
    <submittedName>
        <fullName evidence="2">Uncharacterized protein</fullName>
    </submittedName>
</protein>
<keyword evidence="1" id="KW-1133">Transmembrane helix</keyword>
<proteinExistence type="predicted"/>
<name>A0ABT8MLW6_9BACL</name>
<dbReference type="Proteomes" id="UP001172054">
    <property type="component" value="Unassembled WGS sequence"/>
</dbReference>
<comment type="caution">
    <text evidence="2">The sequence shown here is derived from an EMBL/GenBank/DDBJ whole genome shotgun (WGS) entry which is preliminary data.</text>
</comment>
<keyword evidence="3" id="KW-1185">Reference proteome</keyword>
<reference evidence="2 3" key="1">
    <citation type="submission" date="2023-06" db="EMBL/GenBank/DDBJ databases">
        <title>Novel species in genus Planococcus.</title>
        <authorList>
            <person name="Ning S."/>
        </authorList>
    </citation>
    <scope>NUCLEOTIDE SEQUENCE [LARGE SCALE GENOMIC DNA]</scope>
    <source>
        <strain evidence="2 3">N064</strain>
    </source>
</reference>
<organism evidence="2 3">
    <name type="scientific">Planococcus liqunii</name>
    <dbReference type="NCBI Taxonomy" id="3058394"/>
    <lineage>
        <taxon>Bacteria</taxon>
        <taxon>Bacillati</taxon>
        <taxon>Bacillota</taxon>
        <taxon>Bacilli</taxon>
        <taxon>Bacillales</taxon>
        <taxon>Caryophanaceae</taxon>
        <taxon>Planococcus</taxon>
    </lineage>
</organism>
<evidence type="ECO:0000313" key="2">
    <source>
        <dbReference type="EMBL" id="MDN7225749.1"/>
    </source>
</evidence>
<sequence>MPLMKDVKEEAEIRKKRNLIRIITWVIVAIVLAMVWYFTK</sequence>
<accession>A0ABT8MLW6</accession>
<dbReference type="EMBL" id="JAUJWW010000001">
    <property type="protein sequence ID" value="MDN7225749.1"/>
    <property type="molecule type" value="Genomic_DNA"/>
</dbReference>
<keyword evidence="1" id="KW-0812">Transmembrane</keyword>
<dbReference type="RefSeq" id="WP_301725143.1">
    <property type="nucleotide sequence ID" value="NZ_JAUJWW010000001.1"/>
</dbReference>
<keyword evidence="1" id="KW-0472">Membrane</keyword>
<gene>
    <name evidence="2" type="ORF">QWY15_00460</name>
</gene>